<evidence type="ECO:0000313" key="3">
    <source>
        <dbReference type="EMBL" id="MFC6865789.1"/>
    </source>
</evidence>
<dbReference type="PANTHER" id="PTHR42760">
    <property type="entry name" value="SHORT-CHAIN DEHYDROGENASES/REDUCTASES FAMILY MEMBER"/>
    <property type="match status" value="1"/>
</dbReference>
<dbReference type="InterPro" id="IPR020904">
    <property type="entry name" value="Sc_DH/Rdtase_CS"/>
</dbReference>
<dbReference type="RefSeq" id="WP_345403578.1">
    <property type="nucleotide sequence ID" value="NZ_BAABLA010000115.1"/>
</dbReference>
<dbReference type="GO" id="GO:0004316">
    <property type="term" value="F:3-oxoacyl-[acyl-carrier-protein] reductase (NADPH) activity"/>
    <property type="evidence" value="ECO:0007669"/>
    <property type="project" value="UniProtKB-EC"/>
</dbReference>
<dbReference type="SUPFAM" id="SSF51735">
    <property type="entry name" value="NAD(P)-binding Rossmann-fold domains"/>
    <property type="match status" value="1"/>
</dbReference>
<organism evidence="3 4">
    <name type="scientific">Haloechinothrix salitolerans</name>
    <dbReference type="NCBI Taxonomy" id="926830"/>
    <lineage>
        <taxon>Bacteria</taxon>
        <taxon>Bacillati</taxon>
        <taxon>Actinomycetota</taxon>
        <taxon>Actinomycetes</taxon>
        <taxon>Pseudonocardiales</taxon>
        <taxon>Pseudonocardiaceae</taxon>
        <taxon>Haloechinothrix</taxon>
    </lineage>
</organism>
<dbReference type="Gene3D" id="3.40.50.720">
    <property type="entry name" value="NAD(P)-binding Rossmann-like Domain"/>
    <property type="match status" value="2"/>
</dbReference>
<evidence type="ECO:0000256" key="1">
    <source>
        <dbReference type="ARBA" id="ARBA00006484"/>
    </source>
</evidence>
<dbReference type="InterPro" id="IPR057326">
    <property type="entry name" value="KR_dom"/>
</dbReference>
<evidence type="ECO:0000259" key="2">
    <source>
        <dbReference type="SMART" id="SM00822"/>
    </source>
</evidence>
<dbReference type="SMART" id="SM00822">
    <property type="entry name" value="PKS_KR"/>
    <property type="match status" value="1"/>
</dbReference>
<feature type="domain" description="Ketoreductase" evidence="2">
    <location>
        <begin position="213"/>
        <end position="394"/>
    </location>
</feature>
<comment type="caution">
    <text evidence="3">The sequence shown here is derived from an EMBL/GenBank/DDBJ whole genome shotgun (WGS) entry which is preliminary data.</text>
</comment>
<keyword evidence="3" id="KW-0560">Oxidoreductase</keyword>
<dbReference type="EMBL" id="JBHSXX010000001">
    <property type="protein sequence ID" value="MFC6865789.1"/>
    <property type="molecule type" value="Genomic_DNA"/>
</dbReference>
<proteinExistence type="inferred from homology"/>
<protein>
    <submittedName>
        <fullName evidence="3">3-oxoacyl-ACP reductase</fullName>
        <ecNumber evidence="3">1.1.1.100</ecNumber>
    </submittedName>
</protein>
<dbReference type="InterPro" id="IPR002347">
    <property type="entry name" value="SDR_fam"/>
</dbReference>
<dbReference type="PRINTS" id="PR00081">
    <property type="entry name" value="GDHRDH"/>
</dbReference>
<dbReference type="Proteomes" id="UP001596337">
    <property type="component" value="Unassembled WGS sequence"/>
</dbReference>
<reference evidence="4" key="1">
    <citation type="journal article" date="2019" name="Int. J. Syst. Evol. Microbiol.">
        <title>The Global Catalogue of Microorganisms (GCM) 10K type strain sequencing project: providing services to taxonomists for standard genome sequencing and annotation.</title>
        <authorList>
            <consortium name="The Broad Institute Genomics Platform"/>
            <consortium name="The Broad Institute Genome Sequencing Center for Infectious Disease"/>
            <person name="Wu L."/>
            <person name="Ma J."/>
        </authorList>
    </citation>
    <scope>NUCLEOTIDE SEQUENCE [LARGE SCALE GENOMIC DNA]</scope>
    <source>
        <strain evidence="4">KCTC 32255</strain>
    </source>
</reference>
<name>A0ABW2BTG2_9PSEU</name>
<gene>
    <name evidence="3" type="ORF">ACFQGD_01375</name>
</gene>
<evidence type="ECO:0000313" key="4">
    <source>
        <dbReference type="Proteomes" id="UP001596337"/>
    </source>
</evidence>
<dbReference type="EC" id="1.1.1.100" evidence="3"/>
<dbReference type="PRINTS" id="PR00080">
    <property type="entry name" value="SDRFAMILY"/>
</dbReference>
<dbReference type="PANTHER" id="PTHR42760:SF78">
    <property type="entry name" value="3-OXOACYL-[ACYL-CARRIER-PROTEIN] REDUCTASE [NADH]"/>
    <property type="match status" value="1"/>
</dbReference>
<dbReference type="PROSITE" id="PS00061">
    <property type="entry name" value="ADH_SHORT"/>
    <property type="match status" value="1"/>
</dbReference>
<keyword evidence="4" id="KW-1185">Reference proteome</keyword>
<accession>A0ABW2BTG2</accession>
<sequence>MADRYTQFTNSSVGKFLAPKLGLPQPTPLRRYEPGQAPLDGPALLGAAKGGRLEKTVGEQLNSAGIDVRKEAGLSSDGVKYGALVFDATGITDPARLRELYDFFHPVMRQVGYCGRVVVLGTPPELTSGKEQVAQRALEGFTRSVGKELTKGATSQLVYVAPGSEGATESTLRFLLSAKSAFVDGQVIRVGTAGAGSASITAPTNWEKPLDGKVALVTGASRGIGASIAEVLARDGAHVVVLDIPAQGADLSQVANKIGGSALQLDITASDAGTKLVDYFTERHGNLDIVVHNAGITRDKKLANMDEGRWDSVLSVNLLSQLAVNDTLLASSVLGENARFIGVSSVAGIAGNLGQTNYGTSKAGVIGMVDSTAPAVAEKGHTFNAVAPGFIETQMTAKIPATIREPARRLSSLAQGGLPVDVAETIAWYANPASAGVNGNVVRVCGQALIGA</sequence>
<comment type="similarity">
    <text evidence="1">Belongs to the short-chain dehydrogenases/reductases (SDR) family.</text>
</comment>
<dbReference type="Pfam" id="PF13561">
    <property type="entry name" value="adh_short_C2"/>
    <property type="match status" value="1"/>
</dbReference>
<dbReference type="InterPro" id="IPR036291">
    <property type="entry name" value="NAD(P)-bd_dom_sf"/>
</dbReference>
<dbReference type="NCBIfam" id="NF006110">
    <property type="entry name" value="PRK08261.1"/>
    <property type="match status" value="1"/>
</dbReference>